<protein>
    <submittedName>
        <fullName evidence="2">Protein serine/threonine phosphatase</fullName>
    </submittedName>
</protein>
<dbReference type="EMBL" id="CP001032">
    <property type="protein sequence ID" value="ACB76764.1"/>
    <property type="molecule type" value="Genomic_DNA"/>
</dbReference>
<keyword evidence="3" id="KW-1185">Reference proteome</keyword>
<dbReference type="STRING" id="452637.Oter_3487"/>
<dbReference type="InterPro" id="IPR015655">
    <property type="entry name" value="PP2C"/>
</dbReference>
<dbReference type="CDD" id="cd00143">
    <property type="entry name" value="PP2Cc"/>
    <property type="match status" value="1"/>
</dbReference>
<dbReference type="eggNOG" id="COG0631">
    <property type="taxonomic scope" value="Bacteria"/>
</dbReference>
<proteinExistence type="predicted"/>
<dbReference type="Pfam" id="PF00481">
    <property type="entry name" value="PP2C"/>
    <property type="match status" value="1"/>
</dbReference>
<gene>
    <name evidence="2" type="ordered locus">Oter_3487</name>
</gene>
<reference evidence="2 3" key="1">
    <citation type="journal article" date="2011" name="J. Bacteriol.">
        <title>Genome sequence of the verrucomicrobium Opitutus terrae PB90-1, an abundant inhabitant of rice paddy soil ecosystems.</title>
        <authorList>
            <person name="van Passel M.W."/>
            <person name="Kant R."/>
            <person name="Palva A."/>
            <person name="Copeland A."/>
            <person name="Lucas S."/>
            <person name="Lapidus A."/>
            <person name="Glavina del Rio T."/>
            <person name="Pitluck S."/>
            <person name="Goltsman E."/>
            <person name="Clum A."/>
            <person name="Sun H."/>
            <person name="Schmutz J."/>
            <person name="Larimer F.W."/>
            <person name="Land M.L."/>
            <person name="Hauser L."/>
            <person name="Kyrpides N."/>
            <person name="Mikhailova N."/>
            <person name="Richardson P.P."/>
            <person name="Janssen P.H."/>
            <person name="de Vos W.M."/>
            <person name="Smidt H."/>
        </authorList>
    </citation>
    <scope>NUCLEOTIDE SEQUENCE [LARGE SCALE GENOMIC DNA]</scope>
    <source>
        <strain evidence="3">DSM 11246 / JCM 15787 / PB90-1</strain>
    </source>
</reference>
<name>B1ZV98_OPITP</name>
<dbReference type="InterPro" id="IPR001932">
    <property type="entry name" value="PPM-type_phosphatase-like_dom"/>
</dbReference>
<dbReference type="OrthoDB" id="9801841at2"/>
<dbReference type="PANTHER" id="PTHR47992">
    <property type="entry name" value="PROTEIN PHOSPHATASE"/>
    <property type="match status" value="1"/>
</dbReference>
<dbReference type="PROSITE" id="PS51746">
    <property type="entry name" value="PPM_2"/>
    <property type="match status" value="1"/>
</dbReference>
<evidence type="ECO:0000259" key="1">
    <source>
        <dbReference type="PROSITE" id="PS51746"/>
    </source>
</evidence>
<dbReference type="AlphaFoldDB" id="B1ZV98"/>
<dbReference type="SMART" id="SM00332">
    <property type="entry name" value="PP2Cc"/>
    <property type="match status" value="1"/>
</dbReference>
<evidence type="ECO:0000313" key="2">
    <source>
        <dbReference type="EMBL" id="ACB76764.1"/>
    </source>
</evidence>
<organism evidence="2 3">
    <name type="scientific">Opitutus terrae (strain DSM 11246 / JCM 15787 / PB90-1)</name>
    <dbReference type="NCBI Taxonomy" id="452637"/>
    <lineage>
        <taxon>Bacteria</taxon>
        <taxon>Pseudomonadati</taxon>
        <taxon>Verrucomicrobiota</taxon>
        <taxon>Opitutia</taxon>
        <taxon>Opitutales</taxon>
        <taxon>Opitutaceae</taxon>
        <taxon>Opitutus</taxon>
    </lineage>
</organism>
<dbReference type="SMART" id="SM00331">
    <property type="entry name" value="PP2C_SIG"/>
    <property type="match status" value="1"/>
</dbReference>
<sequence>MTLLRSAALSDIGRVRRQNEDRLVNDPEALLFGVADGVGGLPGGAEAAQRTIEQIVSSIRGISGAGVPDLAAIVQHANFQVRAFGLALSPSTGIGSTLTFGLIRHQVLHIAHVGDSRCYGWRPNEFVQLTEDHSVENEARLRRARGEVVYYQDVNRNALTRCMGQPGMPEVDLIERPLRAGDRYLFCTDGVTRLVRQPELGELIGAAEEPEAALREIIALAIRRGGPDNATGVMLFIDEP</sequence>
<dbReference type="KEGG" id="ote:Oter_3487"/>
<dbReference type="Proteomes" id="UP000007013">
    <property type="component" value="Chromosome"/>
</dbReference>
<dbReference type="SUPFAM" id="SSF81606">
    <property type="entry name" value="PP2C-like"/>
    <property type="match status" value="1"/>
</dbReference>
<dbReference type="RefSeq" id="WP_012376293.1">
    <property type="nucleotide sequence ID" value="NC_010571.1"/>
</dbReference>
<accession>B1ZV98</accession>
<dbReference type="Gene3D" id="3.60.40.10">
    <property type="entry name" value="PPM-type phosphatase domain"/>
    <property type="match status" value="1"/>
</dbReference>
<dbReference type="HOGENOM" id="CLU_034545_3_2_0"/>
<dbReference type="InterPro" id="IPR036457">
    <property type="entry name" value="PPM-type-like_dom_sf"/>
</dbReference>
<evidence type="ECO:0000313" key="3">
    <source>
        <dbReference type="Proteomes" id="UP000007013"/>
    </source>
</evidence>
<feature type="domain" description="PPM-type phosphatase" evidence="1">
    <location>
        <begin position="5"/>
        <end position="237"/>
    </location>
</feature>
<dbReference type="GO" id="GO:0004722">
    <property type="term" value="F:protein serine/threonine phosphatase activity"/>
    <property type="evidence" value="ECO:0007669"/>
    <property type="project" value="InterPro"/>
</dbReference>